<keyword evidence="5" id="KW-0812">Transmembrane</keyword>
<feature type="compositionally biased region" description="Basic and acidic residues" evidence="4">
    <location>
        <begin position="133"/>
        <end position="153"/>
    </location>
</feature>
<evidence type="ECO:0000256" key="4">
    <source>
        <dbReference type="SAM" id="MobiDB-lite"/>
    </source>
</evidence>
<evidence type="ECO:0000313" key="6">
    <source>
        <dbReference type="EMBL" id="VUC27359.1"/>
    </source>
</evidence>
<reference evidence="6 7" key="1">
    <citation type="submission" date="2019-06" db="EMBL/GenBank/DDBJ databases">
        <authorList>
            <person name="Broberg M."/>
        </authorList>
    </citation>
    <scope>NUCLEOTIDE SEQUENCE [LARGE SCALE GENOMIC DNA]</scope>
</reference>
<feature type="transmembrane region" description="Helical" evidence="5">
    <location>
        <begin position="242"/>
        <end position="261"/>
    </location>
</feature>
<keyword evidence="1" id="KW-0677">Repeat</keyword>
<dbReference type="SMART" id="SM00248">
    <property type="entry name" value="ANK"/>
    <property type="match status" value="3"/>
</dbReference>
<feature type="transmembrane region" description="Helical" evidence="5">
    <location>
        <begin position="14"/>
        <end position="35"/>
    </location>
</feature>
<feature type="compositionally biased region" description="Basic and acidic residues" evidence="4">
    <location>
        <begin position="181"/>
        <end position="197"/>
    </location>
</feature>
<keyword evidence="5" id="KW-0472">Membrane</keyword>
<evidence type="ECO:0000256" key="5">
    <source>
        <dbReference type="SAM" id="Phobius"/>
    </source>
</evidence>
<name>A0ABY6U8E3_BIOOC</name>
<feature type="compositionally biased region" description="Acidic residues" evidence="4">
    <location>
        <begin position="155"/>
        <end position="177"/>
    </location>
</feature>
<feature type="region of interest" description="Disordered" evidence="4">
    <location>
        <begin position="552"/>
        <end position="571"/>
    </location>
</feature>
<sequence>MQFMSQSMGWADNLILAMGPLGIITIIVSAIRVGGPKWLKALVGRARENLAAAEMELLSSTSEEVCELWNGSEVVRCMGKCPLTEFIILIPQEGVKDNSNVVIEEDWTKYLKKADEENGQVENVYPEPVNHTPPDDKDSGTHSRGTEEEHSSDESSSDESSSDESSSDESSSDDSSSDENSSDKNSSDEHRSHEHASDQSTHGESSHEADNDIIVIRISDESVKNVPNMSLNCHKLSTPLELWIIAIIGTILQLGVVVYWAFATYYPALQYPKDDKKVADYAYPCAAAGTFTLVVGMVLCSHVVESRTKEQRYIPRHGAHDVYFCWLQQEKTVNDQSFNSHIIYCKKKNKYIVTSRRDGEGSGMQMLTVSSTLFALCGFVVQFVGLRGLHWSASVTQLGIVLFMLVCKAFVRRGLASPPESSGSLQPGFELEWLTKNTEPEDRVIDSEEELSAHSMHGMMTVRRDFGRLADWRERPSKEAIAITKSIEIAMNILFSKTKYDEKSIPWSIKNLKAQEIKFQVQHRNGRFTVNYLEMDAVLSLWLFADNQQHSEVESNPSQDPDSENRRNGGKADSWLRSKGLLPESALCILGPYSRDLHRDIWWWMPTKEKPLFLVHKKETRNKEYVSIENLGERYGRVVGSEYEYDWFEKPGTRLKISLLDEPEFDKQSKAHQRFLATEKKTSMELVYAQHLFSVFMMAAAANNSAHIDPSKTIIRTEPTNNGDGWRSFTVVNETLSKMAIEIQQTGLGSLEEIYQCILPPLSLWNKLPQPNEMIEIARKEARVYEKAGQWEEAGEIYLALLRRTRTYPQNSAIAIKATATVFQFWRQVVFAIETEMAGDVDLKVHGEELKSQLRDMNEGLFFELRSLYIVQAHGRAWEDNLGKTKLVEMGSFRNEFGITVSHEAAWSGQWWRVKPQHMRSADVFGWIPLHYAAAQGSHRDRITTVEEASKSADINARDLIEWTPLHYACCEGEIRVVQTIIQLSADINAPGRDNFTPLHCAAYHGYEEIVATLIEAGADVNFQDVFGNSPLFWAIRKSHEPTFGK</sequence>
<dbReference type="InterPro" id="IPR002110">
    <property type="entry name" value="Ankyrin_rpt"/>
</dbReference>
<dbReference type="PANTHER" id="PTHR24180:SF45">
    <property type="entry name" value="POLY [ADP-RIBOSE] POLYMERASE TANKYRASE"/>
    <property type="match status" value="1"/>
</dbReference>
<organism evidence="6 7">
    <name type="scientific">Bionectria ochroleuca</name>
    <name type="common">Gliocladium roseum</name>
    <dbReference type="NCBI Taxonomy" id="29856"/>
    <lineage>
        <taxon>Eukaryota</taxon>
        <taxon>Fungi</taxon>
        <taxon>Dikarya</taxon>
        <taxon>Ascomycota</taxon>
        <taxon>Pezizomycotina</taxon>
        <taxon>Sordariomycetes</taxon>
        <taxon>Hypocreomycetidae</taxon>
        <taxon>Hypocreales</taxon>
        <taxon>Bionectriaceae</taxon>
        <taxon>Clonostachys</taxon>
    </lineage>
</organism>
<evidence type="ECO:0000256" key="3">
    <source>
        <dbReference type="PROSITE-ProRule" id="PRU00023"/>
    </source>
</evidence>
<evidence type="ECO:0000256" key="2">
    <source>
        <dbReference type="ARBA" id="ARBA00023043"/>
    </source>
</evidence>
<comment type="caution">
    <text evidence="6">The sequence shown here is derived from an EMBL/GenBank/DDBJ whole genome shotgun (WGS) entry which is preliminary data.</text>
</comment>
<dbReference type="Proteomes" id="UP000766486">
    <property type="component" value="Unassembled WGS sequence"/>
</dbReference>
<protein>
    <submittedName>
        <fullName evidence="6">Uncharacterized protein</fullName>
    </submittedName>
</protein>
<dbReference type="EMBL" id="CABFNS010000767">
    <property type="protein sequence ID" value="VUC27359.1"/>
    <property type="molecule type" value="Genomic_DNA"/>
</dbReference>
<dbReference type="Pfam" id="PF12796">
    <property type="entry name" value="Ank_2"/>
    <property type="match status" value="1"/>
</dbReference>
<keyword evidence="2 3" id="KW-0040">ANK repeat</keyword>
<feature type="non-terminal residue" evidence="6">
    <location>
        <position position="1046"/>
    </location>
</feature>
<evidence type="ECO:0000313" key="7">
    <source>
        <dbReference type="Proteomes" id="UP000766486"/>
    </source>
</evidence>
<dbReference type="InterPro" id="IPR036770">
    <property type="entry name" value="Ankyrin_rpt-contain_sf"/>
</dbReference>
<proteinExistence type="predicted"/>
<feature type="repeat" description="ANK" evidence="3">
    <location>
        <begin position="994"/>
        <end position="1026"/>
    </location>
</feature>
<dbReference type="SUPFAM" id="SSF48403">
    <property type="entry name" value="Ankyrin repeat"/>
    <property type="match status" value="1"/>
</dbReference>
<feature type="transmembrane region" description="Helical" evidence="5">
    <location>
        <begin position="366"/>
        <end position="385"/>
    </location>
</feature>
<dbReference type="PROSITE" id="PS50088">
    <property type="entry name" value="ANK_REPEAT"/>
    <property type="match status" value="2"/>
</dbReference>
<evidence type="ECO:0000256" key="1">
    <source>
        <dbReference type="ARBA" id="ARBA00022737"/>
    </source>
</evidence>
<feature type="transmembrane region" description="Helical" evidence="5">
    <location>
        <begin position="281"/>
        <end position="304"/>
    </location>
</feature>
<dbReference type="InterPro" id="IPR051637">
    <property type="entry name" value="Ank_repeat_dom-contain_49"/>
</dbReference>
<feature type="region of interest" description="Disordered" evidence="4">
    <location>
        <begin position="118"/>
        <end position="210"/>
    </location>
</feature>
<dbReference type="PANTHER" id="PTHR24180">
    <property type="entry name" value="CYCLIN-DEPENDENT KINASE INHIBITOR 2C-RELATED"/>
    <property type="match status" value="1"/>
</dbReference>
<keyword evidence="7" id="KW-1185">Reference proteome</keyword>
<feature type="repeat" description="ANK" evidence="3">
    <location>
        <begin position="961"/>
        <end position="993"/>
    </location>
</feature>
<keyword evidence="5" id="KW-1133">Transmembrane helix</keyword>
<gene>
    <name evidence="6" type="ORF">CLO192961_LOCUS208472</name>
</gene>
<dbReference type="Gene3D" id="1.25.40.20">
    <property type="entry name" value="Ankyrin repeat-containing domain"/>
    <property type="match status" value="1"/>
</dbReference>
<accession>A0ABY6U8E3</accession>
<dbReference type="PROSITE" id="PS50297">
    <property type="entry name" value="ANK_REP_REGION"/>
    <property type="match status" value="2"/>
</dbReference>